<organism evidence="1 2">
    <name type="scientific">Nocardia cyriacigeorgica</name>
    <dbReference type="NCBI Taxonomy" id="135487"/>
    <lineage>
        <taxon>Bacteria</taxon>
        <taxon>Bacillati</taxon>
        <taxon>Actinomycetota</taxon>
        <taxon>Actinomycetes</taxon>
        <taxon>Mycobacteriales</taxon>
        <taxon>Nocardiaceae</taxon>
        <taxon>Nocardia</taxon>
    </lineage>
</organism>
<dbReference type="Proteomes" id="UP000308349">
    <property type="component" value="Unassembled WGS sequence"/>
</dbReference>
<accession>A0A5R8PGG7</accession>
<comment type="caution">
    <text evidence="1">The sequence shown here is derived from an EMBL/GenBank/DDBJ whole genome shotgun (WGS) entry which is preliminary data.</text>
</comment>
<proteinExistence type="predicted"/>
<evidence type="ECO:0000313" key="1">
    <source>
        <dbReference type="EMBL" id="TLG11495.1"/>
    </source>
</evidence>
<reference evidence="1 2" key="1">
    <citation type="submission" date="2019-05" db="EMBL/GenBank/DDBJ databases">
        <title>Genomes sequences of two Nocardia cyriacigeorgica environmental isolates, type strains Nocardia asteroides ATCC 19247 and Nocardia cyriacigeorgica DSM 44484.</title>
        <authorList>
            <person name="Vautrin F."/>
            <person name="Bergeron E."/>
            <person name="Dubost A."/>
            <person name="Abrouk D."/>
            <person name="Rodriguez Nava V."/>
            <person name="Pujic P."/>
        </authorList>
    </citation>
    <scope>NUCLEOTIDE SEQUENCE [LARGE SCALE GENOMIC DNA]</scope>
    <source>
        <strain evidence="1 2">EML 1456</strain>
    </source>
</reference>
<dbReference type="OrthoDB" id="4381456at2"/>
<evidence type="ECO:0000313" key="2">
    <source>
        <dbReference type="Proteomes" id="UP000308349"/>
    </source>
</evidence>
<dbReference type="AlphaFoldDB" id="A0A5R8PGG7"/>
<gene>
    <name evidence="1" type="ORF">FEK35_12425</name>
</gene>
<dbReference type="RefSeq" id="WP_138456328.1">
    <property type="nucleotide sequence ID" value="NZ_VBUU01000010.1"/>
</dbReference>
<dbReference type="EMBL" id="VBUU01000010">
    <property type="protein sequence ID" value="TLG11495.1"/>
    <property type="molecule type" value="Genomic_DNA"/>
</dbReference>
<protein>
    <submittedName>
        <fullName evidence="1">Uncharacterized protein</fullName>
    </submittedName>
</protein>
<sequence>MLVVVVAGGAFAFVKHRENSLPHIPNADGWSAELAPVAKAFPRLVPPAGVTRGWREVTCASDDMRWFEGASRGMWCTHQDSSPSISFYIVDYGSREAVAKALEAFMVPDILDKKPGTSQRRPHREFTTQPVVVIPNPYIATISHCMVCTAFPDEPGLENYVIAANWYEHTAQDILENWWAEAPFGRR</sequence>
<name>A0A5R8PGG7_9NOCA</name>